<accession>A0A1X7L5A7</accession>
<reference evidence="2" key="1">
    <citation type="submission" date="2017-04" db="EMBL/GenBank/DDBJ databases">
        <authorList>
            <person name="Varghese N."/>
            <person name="Submissions S."/>
        </authorList>
    </citation>
    <scope>NUCLEOTIDE SEQUENCE [LARGE SCALE GENOMIC DNA]</scope>
    <source>
        <strain evidence="2">DSM 19835</strain>
    </source>
</reference>
<sequence length="66" mass="7294">MLGGGDVWSADKAEELLKDGFDLIYVGRAFIANPDLIEKFKTGKELSAPDVDKLYTPGPEGYTDWE</sequence>
<dbReference type="Gene3D" id="3.20.20.70">
    <property type="entry name" value="Aldolase class I"/>
    <property type="match status" value="1"/>
</dbReference>
<dbReference type="EMBL" id="FXAO01000009">
    <property type="protein sequence ID" value="SMG48422.1"/>
    <property type="molecule type" value="Genomic_DNA"/>
</dbReference>
<dbReference type="AlphaFoldDB" id="A0A1X7L5A7"/>
<dbReference type="RefSeq" id="WP_139827286.1">
    <property type="nucleotide sequence ID" value="NZ_FXAO01000009.1"/>
</dbReference>
<evidence type="ECO:0000313" key="1">
    <source>
        <dbReference type="EMBL" id="SMG48422.1"/>
    </source>
</evidence>
<dbReference type="STRING" id="188872.SAMN03080602_03747"/>
<name>A0A1X7L5A7_9FLAO</name>
<keyword evidence="2" id="KW-1185">Reference proteome</keyword>
<gene>
    <name evidence="1" type="ORF">SAMN03080602_03747</name>
</gene>
<dbReference type="Proteomes" id="UP000193420">
    <property type="component" value="Unassembled WGS sequence"/>
</dbReference>
<proteinExistence type="predicted"/>
<evidence type="ECO:0000313" key="2">
    <source>
        <dbReference type="Proteomes" id="UP000193420"/>
    </source>
</evidence>
<organism evidence="1 2">
    <name type="scientific">Arenibacter troitsensis</name>
    <dbReference type="NCBI Taxonomy" id="188872"/>
    <lineage>
        <taxon>Bacteria</taxon>
        <taxon>Pseudomonadati</taxon>
        <taxon>Bacteroidota</taxon>
        <taxon>Flavobacteriia</taxon>
        <taxon>Flavobacteriales</taxon>
        <taxon>Flavobacteriaceae</taxon>
        <taxon>Arenibacter</taxon>
    </lineage>
</organism>
<dbReference type="SUPFAM" id="SSF51395">
    <property type="entry name" value="FMN-linked oxidoreductases"/>
    <property type="match status" value="1"/>
</dbReference>
<dbReference type="InterPro" id="IPR013785">
    <property type="entry name" value="Aldolase_TIM"/>
</dbReference>
<dbReference type="OrthoDB" id="8985337at2"/>
<protein>
    <submittedName>
        <fullName evidence="1">NADH:flavin oxidoreductase / NADH oxidase family protein</fullName>
    </submittedName>
</protein>